<accession>A0A177NVQ3</accession>
<dbReference type="SUPFAM" id="SSF141371">
    <property type="entry name" value="PilZ domain-like"/>
    <property type="match status" value="1"/>
</dbReference>
<dbReference type="SUPFAM" id="SSF55073">
    <property type="entry name" value="Nucleotide cyclase"/>
    <property type="match status" value="1"/>
</dbReference>
<dbReference type="InterPro" id="IPR012434">
    <property type="entry name" value="DUF1631"/>
</dbReference>
<dbReference type="Proteomes" id="UP000078476">
    <property type="component" value="Unassembled WGS sequence"/>
</dbReference>
<dbReference type="Pfam" id="PF07238">
    <property type="entry name" value="PilZ"/>
    <property type="match status" value="1"/>
</dbReference>
<dbReference type="InterPro" id="IPR050706">
    <property type="entry name" value="Cyclic-di-GMP_PDE-like"/>
</dbReference>
<dbReference type="Gene3D" id="3.30.70.270">
    <property type="match status" value="1"/>
</dbReference>
<dbReference type="InterPro" id="IPR035919">
    <property type="entry name" value="EAL_sf"/>
</dbReference>
<gene>
    <name evidence="4" type="ORF">A1359_19545</name>
</gene>
<keyword evidence="5" id="KW-1185">Reference proteome</keyword>
<dbReference type="PROSITE" id="PS50883">
    <property type="entry name" value="EAL"/>
    <property type="match status" value="1"/>
</dbReference>
<dbReference type="Pfam" id="PF00563">
    <property type="entry name" value="EAL"/>
    <property type="match status" value="1"/>
</dbReference>
<evidence type="ECO:0000259" key="2">
    <source>
        <dbReference type="PROSITE" id="PS50883"/>
    </source>
</evidence>
<organism evidence="4 5">
    <name type="scientific">Methylomonas lenta</name>
    <dbReference type="NCBI Taxonomy" id="980561"/>
    <lineage>
        <taxon>Bacteria</taxon>
        <taxon>Pseudomonadati</taxon>
        <taxon>Pseudomonadota</taxon>
        <taxon>Gammaproteobacteria</taxon>
        <taxon>Methylococcales</taxon>
        <taxon>Methylococcaceae</taxon>
        <taxon>Methylomonas</taxon>
    </lineage>
</organism>
<dbReference type="InterPro" id="IPR043128">
    <property type="entry name" value="Rev_trsase/Diguanyl_cyclase"/>
</dbReference>
<dbReference type="GO" id="GO:0035438">
    <property type="term" value="F:cyclic-di-GMP binding"/>
    <property type="evidence" value="ECO:0007669"/>
    <property type="project" value="InterPro"/>
</dbReference>
<dbReference type="CDD" id="cd01948">
    <property type="entry name" value="EAL"/>
    <property type="match status" value="1"/>
</dbReference>
<dbReference type="SMART" id="SM00267">
    <property type="entry name" value="GGDEF"/>
    <property type="match status" value="1"/>
</dbReference>
<reference evidence="4 5" key="1">
    <citation type="submission" date="2016-03" db="EMBL/GenBank/DDBJ databases">
        <authorList>
            <person name="Ploux O."/>
        </authorList>
    </citation>
    <scope>NUCLEOTIDE SEQUENCE [LARGE SCALE GENOMIC DNA]</scope>
    <source>
        <strain evidence="4 5">R-45370</strain>
    </source>
</reference>
<dbReference type="CDD" id="cd01949">
    <property type="entry name" value="GGDEF"/>
    <property type="match status" value="1"/>
</dbReference>
<dbReference type="SMART" id="SM00052">
    <property type="entry name" value="EAL"/>
    <property type="match status" value="1"/>
</dbReference>
<dbReference type="PROSITE" id="PS50887">
    <property type="entry name" value="GGDEF"/>
    <property type="match status" value="1"/>
</dbReference>
<dbReference type="Gene3D" id="3.20.20.450">
    <property type="entry name" value="EAL domain"/>
    <property type="match status" value="1"/>
</dbReference>
<evidence type="ECO:0000256" key="1">
    <source>
        <dbReference type="SAM" id="MobiDB-lite"/>
    </source>
</evidence>
<dbReference type="InterPro" id="IPR009875">
    <property type="entry name" value="PilZ_domain"/>
</dbReference>
<sequence length="1309" mass="149619">MQSLHQYRNQILYADEFMLQNIKKSKRRRHIRYAIEIEALLVIEAAAPLPCIILDFCTEGFFLGFKELNPTITLNKEIKVQFSLGAEEYRQTFEIDAKVVHVTPTGLGVAVENMPVSTLNALIKVTDNDATIILQDQRRSSPNKLNLVNFKNLLKKTLNKELPYLLEDFFASVGEDVRIANDQTGYFSNQYELDDFITSLKSNQTSFVSIYNVLVISQVDYITEYNHKNDDIFNADMSLSLVEKDDFEDWLNMSEVIRKLTNHFEERTNQLIREFNRIIGYSSSPINNPISPAVLCDCFRETLLQLEVDKKINKTLYQSFGKTVFNGLYPLYDQVEKVSKQYKSADKKTPQIQPPILKTREIDIHQSQRASNRAQKRLNKSDQYPESLDSDVFFDEFDEPDEYQPKNKQPISQVAGKLIHLLNELDSGSLEIVRKRDGYTQQHPDFSTNELVAAISKLQHNYRDDNAVHFDSLALQNKLKNTLEQLSNQSKSISSQDIHQLEVYGKFFETLFNDLSISDELINHFEKIHLPLLSLPLQGNDFLEADNHPARKILNQLAKLESSLKNSKGIKNKNIAKEVDKLVERIAGESATNINIFSEVEQDLEQLTKRVTKSVNSNIKHIVDAYEGQQKLEMAKRAIQNLLDEKLAGKAIPSIIPLLLKSGWQHLLVMAELNKDKNEEESLKYFKAFDDLFFWFYEQDSVLKMQAHTIQGTLDFIAENLISICTNVAERKNIIDELTALLLGVGTPKVRKSLKTIVMPAVESKEDTSTQRHDENWLRVEQLVVGDWLMMYSIAEFESMKLIWKSDVIDAYVFVNSDGLNKVELNKAELAEQFRNGAANKLENQDIPIVDRTTNVMLEKMHGKLVHSATHDPETEFLTRDEFVKQIRNDLAKLTDSHNMLCHIEILEFRIITNICGIAGGKELIKNISNTLKSNLINDELIARIGDKSFVFLLKNCNTDEGVDLAKKLIKQIIASHFSWQEQSFSIGVSMGLVALDNNYFDIHQLLQQADAASMSAEQRGPNHVLLFSSDDEQIQLQNKINEWSGNIDNVFTQNRLFIRCQKITAIAPSSGKHQHYEILLGIKDEAGITIPPDNFIPAVERCKRMPEIDQWVIKNVFEWIDKNKDDFAKSDGFAINLSGQSINDEEFLDFLKEFLKTTNAPLDKITFEITETIASKSIVFTKNFIHAIKEFGCKFSLDDFGSGYSSYSYLKNLDVDYLKIDGAFVKDIANNKADVAIVKSMNEIAHSLGLKTIAEYVENNEIMDILKDIGVDYAQGYGVEKPILLSDLVIDVPEAELFYFEDDQFWQI</sequence>
<name>A0A177NVQ3_9GAMM</name>
<comment type="caution">
    <text evidence="4">The sequence shown here is derived from an EMBL/GenBank/DDBJ whole genome shotgun (WGS) entry which is preliminary data.</text>
</comment>
<dbReference type="SUPFAM" id="SSF141868">
    <property type="entry name" value="EAL domain-like"/>
    <property type="match status" value="1"/>
</dbReference>
<evidence type="ECO:0008006" key="6">
    <source>
        <dbReference type="Google" id="ProtNLM"/>
    </source>
</evidence>
<dbReference type="InterPro" id="IPR029787">
    <property type="entry name" value="Nucleotide_cyclase"/>
</dbReference>
<dbReference type="Pfam" id="PF07793">
    <property type="entry name" value="DUF1631"/>
    <property type="match status" value="1"/>
</dbReference>
<evidence type="ECO:0000313" key="5">
    <source>
        <dbReference type="Proteomes" id="UP000078476"/>
    </source>
</evidence>
<dbReference type="NCBIfam" id="TIGR00254">
    <property type="entry name" value="GGDEF"/>
    <property type="match status" value="1"/>
</dbReference>
<dbReference type="GO" id="GO:0071111">
    <property type="term" value="F:cyclic-guanylate-specific phosphodiesterase activity"/>
    <property type="evidence" value="ECO:0007669"/>
    <property type="project" value="InterPro"/>
</dbReference>
<evidence type="ECO:0000259" key="3">
    <source>
        <dbReference type="PROSITE" id="PS50887"/>
    </source>
</evidence>
<dbReference type="Gene3D" id="2.40.10.220">
    <property type="entry name" value="predicted glycosyltransferase like domains"/>
    <property type="match status" value="1"/>
</dbReference>
<proteinExistence type="predicted"/>
<protein>
    <recommendedName>
        <fullName evidence="6">Diguanylate cyclase</fullName>
    </recommendedName>
</protein>
<feature type="domain" description="EAL" evidence="2">
    <location>
        <begin position="1041"/>
        <end position="1297"/>
    </location>
</feature>
<feature type="region of interest" description="Disordered" evidence="1">
    <location>
        <begin position="364"/>
        <end position="386"/>
    </location>
</feature>
<dbReference type="InterPro" id="IPR001633">
    <property type="entry name" value="EAL_dom"/>
</dbReference>
<dbReference type="EMBL" id="LUUI01000015">
    <property type="protein sequence ID" value="OAI21279.1"/>
    <property type="molecule type" value="Genomic_DNA"/>
</dbReference>
<dbReference type="InterPro" id="IPR000160">
    <property type="entry name" value="GGDEF_dom"/>
</dbReference>
<feature type="domain" description="GGDEF" evidence="3">
    <location>
        <begin position="897"/>
        <end position="1030"/>
    </location>
</feature>
<dbReference type="STRING" id="980561.A1359_19545"/>
<evidence type="ECO:0000313" key="4">
    <source>
        <dbReference type="EMBL" id="OAI21279.1"/>
    </source>
</evidence>
<dbReference type="PANTHER" id="PTHR33121:SF23">
    <property type="entry name" value="CYCLIC DI-GMP PHOSPHODIESTERASE PDEB"/>
    <property type="match status" value="1"/>
</dbReference>
<dbReference type="PANTHER" id="PTHR33121">
    <property type="entry name" value="CYCLIC DI-GMP PHOSPHODIESTERASE PDEF"/>
    <property type="match status" value="1"/>
</dbReference>
<dbReference type="Pfam" id="PF00990">
    <property type="entry name" value="GGDEF"/>
    <property type="match status" value="1"/>
</dbReference>